<evidence type="ECO:0000256" key="2">
    <source>
        <dbReference type="ARBA" id="ARBA00022801"/>
    </source>
</evidence>
<dbReference type="SMART" id="SM00491">
    <property type="entry name" value="HELICc2"/>
    <property type="match status" value="1"/>
</dbReference>
<dbReference type="SUPFAM" id="SSF52540">
    <property type="entry name" value="P-loop containing nucleoside triphosphate hydrolases"/>
    <property type="match status" value="1"/>
</dbReference>
<dbReference type="PROSITE" id="PS51193">
    <property type="entry name" value="HELICASE_ATP_BIND_2"/>
    <property type="match status" value="1"/>
</dbReference>
<dbReference type="Pfam" id="PF13307">
    <property type="entry name" value="Helicase_C_2"/>
    <property type="match status" value="1"/>
</dbReference>
<dbReference type="InterPro" id="IPR011545">
    <property type="entry name" value="DEAD/DEAH_box_helicase_dom"/>
</dbReference>
<name>A0A832EJG5_9BACT</name>
<dbReference type="InterPro" id="IPR027417">
    <property type="entry name" value="P-loop_NTPase"/>
</dbReference>
<keyword evidence="1" id="KW-0547">Nucleotide-binding</keyword>
<evidence type="ECO:0000259" key="5">
    <source>
        <dbReference type="PROSITE" id="PS51193"/>
    </source>
</evidence>
<dbReference type="AlphaFoldDB" id="A0A832EJG5"/>
<keyword evidence="3" id="KW-0067">ATP-binding</keyword>
<evidence type="ECO:0000256" key="1">
    <source>
        <dbReference type="ARBA" id="ARBA00022741"/>
    </source>
</evidence>
<dbReference type="InterPro" id="IPR045028">
    <property type="entry name" value="DinG/Rad3-like"/>
</dbReference>
<dbReference type="InterPro" id="IPR006555">
    <property type="entry name" value="ATP-dep_Helicase_C"/>
</dbReference>
<evidence type="ECO:0000256" key="3">
    <source>
        <dbReference type="ARBA" id="ARBA00022840"/>
    </source>
</evidence>
<gene>
    <name evidence="6" type="ORF">ENS06_06840</name>
</gene>
<dbReference type="PANTHER" id="PTHR11472:SF34">
    <property type="entry name" value="REGULATOR OF TELOMERE ELONGATION HELICASE 1"/>
    <property type="match status" value="1"/>
</dbReference>
<organism evidence="6">
    <name type="scientific">Desulfacinum infernum</name>
    <dbReference type="NCBI Taxonomy" id="35837"/>
    <lineage>
        <taxon>Bacteria</taxon>
        <taxon>Pseudomonadati</taxon>
        <taxon>Thermodesulfobacteriota</taxon>
        <taxon>Syntrophobacteria</taxon>
        <taxon>Syntrophobacterales</taxon>
        <taxon>Syntrophobacteraceae</taxon>
        <taxon>Desulfacinum</taxon>
    </lineage>
</organism>
<dbReference type="EMBL" id="DSTK01000020">
    <property type="protein sequence ID" value="HFK97028.1"/>
    <property type="molecule type" value="Genomic_DNA"/>
</dbReference>
<proteinExistence type="inferred from homology"/>
<feature type="domain" description="Helicase ATP-binding" evidence="5">
    <location>
        <begin position="16"/>
        <end position="281"/>
    </location>
</feature>
<dbReference type="Pfam" id="PF00270">
    <property type="entry name" value="DEAD"/>
    <property type="match status" value="1"/>
</dbReference>
<comment type="caution">
    <text evidence="6">The sequence shown here is derived from an EMBL/GenBank/DDBJ whole genome shotgun (WGS) entry which is preliminary data.</text>
</comment>
<accession>A0A832EJG5</accession>
<evidence type="ECO:0000256" key="4">
    <source>
        <dbReference type="ARBA" id="ARBA00038058"/>
    </source>
</evidence>
<dbReference type="GO" id="GO:0006281">
    <property type="term" value="P:DNA repair"/>
    <property type="evidence" value="ECO:0007669"/>
    <property type="project" value="TreeGrafter"/>
</dbReference>
<dbReference type="GO" id="GO:0005524">
    <property type="term" value="F:ATP binding"/>
    <property type="evidence" value="ECO:0007669"/>
    <property type="project" value="UniProtKB-KW"/>
</dbReference>
<comment type="similarity">
    <text evidence="4">Belongs to the helicase family. DinG subfamily.</text>
</comment>
<keyword evidence="6" id="KW-0347">Helicase</keyword>
<dbReference type="GO" id="GO:0003676">
    <property type="term" value="F:nucleic acid binding"/>
    <property type="evidence" value="ECO:0007669"/>
    <property type="project" value="InterPro"/>
</dbReference>
<sequence>MAEGVTVESFFAPDGVLAAGIPRFEHRPSQVRMAAAVWDIFRDSGCLMVEAGTGTGKTFAYLVPALLSGRKTVISTATKALQDQILDHDLPVLIRRFFPKARVRSLKGRKNYLCLRRFKEFAYQPSFWSREEASLFGALHEWAARTKTGDRSEADWLPDHYQAWNDITAAADQCLAAQCPHYGDCFVQKSRLEAARADLLILNHHLFFATLTVEERGSGDLLSSFPAVIFDEAHHVEDVAGLYFGLEFAGWTVTDLCRDVLRAMAHPKLPATFRSECAASCERISQLIKEVHKRLAASTPIPAVRHRFDPGAMPSSFHEAVGQLRDALENLGRTLQGSSSSSALWESLETRCGSLVWKLDELTAQGDPHLTYWFEIGAHAPGFVLRATPLEIAPILSEKVFAKKETVVLASATLATVEQKRPSFRYVRERLGTPENCRELFVPSPFDFRHQAALYIPTPFPMPNDPRFCHAMAEEAFQIMNKTQGRALFLFTSYRHMHETHRLLAERLPFPVLCQGEKPKRKLLFEFKENIHSVLFATYSFWEGIDVPGQALTCVLIDKLPFEVPNDPITASRVERLSQAGENAFYRYQVPRAVLQLKQGFGRLIRSRQDKGVLVLFDTRVLSKPYGRIFLESLPPMPLVHRLDSLPEHLVAVD</sequence>
<dbReference type="GO" id="GO:0003678">
    <property type="term" value="F:DNA helicase activity"/>
    <property type="evidence" value="ECO:0007669"/>
    <property type="project" value="TreeGrafter"/>
</dbReference>
<evidence type="ECO:0000313" key="6">
    <source>
        <dbReference type="EMBL" id="HFK97028.1"/>
    </source>
</evidence>
<dbReference type="GO" id="GO:0016818">
    <property type="term" value="F:hydrolase activity, acting on acid anhydrides, in phosphorus-containing anhydrides"/>
    <property type="evidence" value="ECO:0007669"/>
    <property type="project" value="InterPro"/>
</dbReference>
<dbReference type="Gene3D" id="3.40.50.300">
    <property type="entry name" value="P-loop containing nucleotide triphosphate hydrolases"/>
    <property type="match status" value="2"/>
</dbReference>
<reference evidence="6" key="1">
    <citation type="journal article" date="2020" name="mSystems">
        <title>Genome- and Community-Level Interaction Insights into Carbon Utilization and Element Cycling Functions of Hydrothermarchaeota in Hydrothermal Sediment.</title>
        <authorList>
            <person name="Zhou Z."/>
            <person name="Liu Y."/>
            <person name="Xu W."/>
            <person name="Pan J."/>
            <person name="Luo Z.H."/>
            <person name="Li M."/>
        </authorList>
    </citation>
    <scope>NUCLEOTIDE SEQUENCE [LARGE SCALE GENOMIC DNA]</scope>
    <source>
        <strain evidence="6">SpSt-456</strain>
    </source>
</reference>
<dbReference type="InterPro" id="IPR014013">
    <property type="entry name" value="Helic_SF1/SF2_ATP-bd_DinG/Rad3"/>
</dbReference>
<protein>
    <submittedName>
        <fullName evidence="6">ATP-dependent DNA helicase</fullName>
    </submittedName>
</protein>
<keyword evidence="2" id="KW-0378">Hydrolase</keyword>
<dbReference type="PANTHER" id="PTHR11472">
    <property type="entry name" value="DNA REPAIR DEAD HELICASE RAD3/XP-D SUBFAMILY MEMBER"/>
    <property type="match status" value="1"/>
</dbReference>